<dbReference type="Proteomes" id="UP001156669">
    <property type="component" value="Unassembled WGS sequence"/>
</dbReference>
<organism evidence="1 2">
    <name type="scientific">Vibrio hyugaensis</name>
    <dbReference type="NCBI Taxonomy" id="1534743"/>
    <lineage>
        <taxon>Bacteria</taxon>
        <taxon>Pseudomonadati</taxon>
        <taxon>Pseudomonadota</taxon>
        <taxon>Gammaproteobacteria</taxon>
        <taxon>Vibrionales</taxon>
        <taxon>Vibrionaceae</taxon>
        <taxon>Vibrio</taxon>
    </lineage>
</organism>
<protein>
    <submittedName>
        <fullName evidence="1">Translation elongation factor Ts</fullName>
    </submittedName>
</protein>
<dbReference type="RefSeq" id="WP_045403580.1">
    <property type="nucleotide sequence ID" value="NZ_BBLD01000063.1"/>
</dbReference>
<sequence length="116" mass="13548">MGTKQQQIQNALNTLGWSHAKFADVLYEELYGSDDFKETDHQEINKLAQKLKKQLQRSSTNEAILDRYLRTLSEHPDYQALNLGMIQPQYVPHHCLDENMMAQLREVSIELDEEQT</sequence>
<keyword evidence="2" id="KW-1185">Reference proteome</keyword>
<reference evidence="2" key="1">
    <citation type="journal article" date="2019" name="Int. J. Syst. Evol. Microbiol.">
        <title>The Global Catalogue of Microorganisms (GCM) 10K type strain sequencing project: providing services to taxonomists for standard genome sequencing and annotation.</title>
        <authorList>
            <consortium name="The Broad Institute Genomics Platform"/>
            <consortium name="The Broad Institute Genome Sequencing Center for Infectious Disease"/>
            <person name="Wu L."/>
            <person name="Ma J."/>
        </authorList>
    </citation>
    <scope>NUCLEOTIDE SEQUENCE [LARGE SCALE GENOMIC DNA]</scope>
    <source>
        <strain evidence="2">NBRC 110633</strain>
    </source>
</reference>
<comment type="caution">
    <text evidence="1">The sequence shown here is derived from an EMBL/GenBank/DDBJ whole genome shotgun (WGS) entry which is preliminary data.</text>
</comment>
<gene>
    <name evidence="1" type="ORF">GCM10007906_28090</name>
</gene>
<dbReference type="GO" id="GO:0003746">
    <property type="term" value="F:translation elongation factor activity"/>
    <property type="evidence" value="ECO:0007669"/>
    <property type="project" value="UniProtKB-KW"/>
</dbReference>
<name>A0ABQ5Y2S7_9VIBR</name>
<keyword evidence="1" id="KW-0251">Elongation factor</keyword>
<proteinExistence type="predicted"/>
<evidence type="ECO:0000313" key="1">
    <source>
        <dbReference type="EMBL" id="GLR05221.1"/>
    </source>
</evidence>
<keyword evidence="1" id="KW-0648">Protein biosynthesis</keyword>
<accession>A0ABQ5Y2S7</accession>
<dbReference type="EMBL" id="BSOE01000052">
    <property type="protein sequence ID" value="GLR05221.1"/>
    <property type="molecule type" value="Genomic_DNA"/>
</dbReference>
<evidence type="ECO:0000313" key="2">
    <source>
        <dbReference type="Proteomes" id="UP001156669"/>
    </source>
</evidence>